<dbReference type="GO" id="GO:0008010">
    <property type="term" value="F:structural constituent of chitin-based larval cuticle"/>
    <property type="evidence" value="ECO:0007669"/>
    <property type="project" value="TreeGrafter"/>
</dbReference>
<feature type="compositionally biased region" description="Polar residues" evidence="1">
    <location>
        <begin position="177"/>
        <end position="186"/>
    </location>
</feature>
<keyword evidence="2" id="KW-0732">Signal</keyword>
<dbReference type="SMART" id="SM00690">
    <property type="entry name" value="DM5"/>
    <property type="match status" value="1"/>
</dbReference>
<feature type="chain" id="PRO_5043448611" description="DUF243 domain-containing protein" evidence="2">
    <location>
        <begin position="19"/>
        <end position="216"/>
    </location>
</feature>
<evidence type="ECO:0000256" key="2">
    <source>
        <dbReference type="SAM" id="SignalP"/>
    </source>
</evidence>
<keyword evidence="5" id="KW-1185">Reference proteome</keyword>
<name>A0AAU9G248_DROMD</name>
<dbReference type="GO" id="GO:0062129">
    <property type="term" value="C:chitin-based extracellular matrix"/>
    <property type="evidence" value="ECO:0007669"/>
    <property type="project" value="TreeGrafter"/>
</dbReference>
<dbReference type="PANTHER" id="PTHR31927:SF2">
    <property type="entry name" value="FI07246P-RELATED"/>
    <property type="match status" value="1"/>
</dbReference>
<dbReference type="Pfam" id="PF03103">
    <property type="entry name" value="DUF243"/>
    <property type="match status" value="1"/>
</dbReference>
<feature type="region of interest" description="Disordered" evidence="1">
    <location>
        <begin position="177"/>
        <end position="196"/>
    </location>
</feature>
<evidence type="ECO:0000313" key="4">
    <source>
        <dbReference type="EMBL" id="BFG01659.1"/>
    </source>
</evidence>
<feature type="signal peptide" evidence="2">
    <location>
        <begin position="1"/>
        <end position="18"/>
    </location>
</feature>
<dbReference type="GO" id="GO:0040003">
    <property type="term" value="P:chitin-based cuticle development"/>
    <property type="evidence" value="ECO:0007669"/>
    <property type="project" value="TreeGrafter"/>
</dbReference>
<dbReference type="Proteomes" id="UP001500889">
    <property type="component" value="Chromosome A"/>
</dbReference>
<protein>
    <recommendedName>
        <fullName evidence="3">DUF243 domain-containing protein</fullName>
    </recommendedName>
</protein>
<reference evidence="4 5" key="1">
    <citation type="submission" date="2024-02" db="EMBL/GenBank/DDBJ databases">
        <title>A chromosome-level genome assembly of Drosophila madeirensis, a fruit fly species endemic to Madeira island.</title>
        <authorList>
            <person name="Tomihara K."/>
            <person name="Llopart A."/>
            <person name="Yamamoto D."/>
        </authorList>
    </citation>
    <scope>NUCLEOTIDE SEQUENCE [LARGE SCALE GENOMIC DNA]</scope>
    <source>
        <strain evidence="4 5">RF1</strain>
    </source>
</reference>
<evidence type="ECO:0000313" key="5">
    <source>
        <dbReference type="Proteomes" id="UP001500889"/>
    </source>
</evidence>
<evidence type="ECO:0000256" key="1">
    <source>
        <dbReference type="SAM" id="MobiDB-lite"/>
    </source>
</evidence>
<feature type="domain" description="DUF243" evidence="3">
    <location>
        <begin position="30"/>
        <end position="135"/>
    </location>
</feature>
<gene>
    <name evidence="4" type="ORF">DMAD_01357</name>
</gene>
<dbReference type="PANTHER" id="PTHR31927">
    <property type="entry name" value="FI07246P-RELATED-RELATED"/>
    <property type="match status" value="1"/>
</dbReference>
<sequence>MLSLWCLVLLSCLGLNEGQVSRSYLPAPIPIITKQFYSISPAEEPEELQPRTKHLVIGQPRRNYRIIFIRAPSASSEQLKYTAELAPQEERTVIYVLTRKPQELQAEDIVAPQQQQQPAAADQKPDIFFIKYRTNEEAAAAQREIQTQYDQLGGNTEISAPYVAPVQSVIGALSAAQQQSTPTASDSSGGGGYQYQRPQTLPLSLSMLVAPVNRLY</sequence>
<dbReference type="AlphaFoldDB" id="A0AAU9G248"/>
<evidence type="ECO:0000259" key="3">
    <source>
        <dbReference type="SMART" id="SM00690"/>
    </source>
</evidence>
<dbReference type="InterPro" id="IPR004145">
    <property type="entry name" value="DUF243"/>
</dbReference>
<dbReference type="EMBL" id="AP029266">
    <property type="protein sequence ID" value="BFG01659.1"/>
    <property type="molecule type" value="Genomic_DNA"/>
</dbReference>
<accession>A0AAU9G248</accession>
<proteinExistence type="predicted"/>
<organism evidence="4 5">
    <name type="scientific">Drosophila madeirensis</name>
    <name type="common">Fruit fly</name>
    <dbReference type="NCBI Taxonomy" id="30013"/>
    <lineage>
        <taxon>Eukaryota</taxon>
        <taxon>Metazoa</taxon>
        <taxon>Ecdysozoa</taxon>
        <taxon>Arthropoda</taxon>
        <taxon>Hexapoda</taxon>
        <taxon>Insecta</taxon>
        <taxon>Pterygota</taxon>
        <taxon>Neoptera</taxon>
        <taxon>Endopterygota</taxon>
        <taxon>Diptera</taxon>
        <taxon>Brachycera</taxon>
        <taxon>Muscomorpha</taxon>
        <taxon>Ephydroidea</taxon>
        <taxon>Drosophilidae</taxon>
        <taxon>Drosophila</taxon>
        <taxon>Sophophora</taxon>
    </lineage>
</organism>